<evidence type="ECO:0000259" key="5">
    <source>
        <dbReference type="PROSITE" id="PS50011"/>
    </source>
</evidence>
<dbReference type="InterPro" id="IPR001245">
    <property type="entry name" value="Ser-Thr/Tyr_kinase_cat_dom"/>
</dbReference>
<evidence type="ECO:0000256" key="3">
    <source>
        <dbReference type="ARBA" id="ARBA00022777"/>
    </source>
</evidence>
<dbReference type="PROSITE" id="PS50011">
    <property type="entry name" value="PROTEIN_KINASE_DOM"/>
    <property type="match status" value="1"/>
</dbReference>
<dbReference type="InParanoid" id="A0A0C3KA96"/>
<protein>
    <recommendedName>
        <fullName evidence="5">Protein kinase domain-containing protein</fullName>
    </recommendedName>
</protein>
<feature type="domain" description="Protein kinase" evidence="5">
    <location>
        <begin position="28"/>
        <end position="296"/>
    </location>
</feature>
<dbReference type="Gene3D" id="1.10.510.10">
    <property type="entry name" value="Transferase(Phosphotransferase) domain 1"/>
    <property type="match status" value="1"/>
</dbReference>
<keyword evidence="2" id="KW-0547">Nucleotide-binding</keyword>
<dbReference type="GO" id="GO:0005524">
    <property type="term" value="F:ATP binding"/>
    <property type="evidence" value="ECO:0007669"/>
    <property type="project" value="UniProtKB-KW"/>
</dbReference>
<keyword evidence="7" id="KW-1185">Reference proteome</keyword>
<dbReference type="OrthoDB" id="4062651at2759"/>
<dbReference type="PROSITE" id="PS00108">
    <property type="entry name" value="PROTEIN_KINASE_ST"/>
    <property type="match status" value="1"/>
</dbReference>
<dbReference type="PIRSF" id="PIRSF000654">
    <property type="entry name" value="Integrin-linked_kinase"/>
    <property type="match status" value="1"/>
</dbReference>
<name>A0A0C3KA96_PISTI</name>
<keyword evidence="1" id="KW-0808">Transferase</keyword>
<dbReference type="Pfam" id="PF07714">
    <property type="entry name" value="PK_Tyr_Ser-Thr"/>
    <property type="match status" value="1"/>
</dbReference>
<dbReference type="EMBL" id="KN831962">
    <property type="protein sequence ID" value="KIO06552.1"/>
    <property type="molecule type" value="Genomic_DNA"/>
</dbReference>
<dbReference type="InterPro" id="IPR008271">
    <property type="entry name" value="Ser/Thr_kinase_AS"/>
</dbReference>
<dbReference type="AlphaFoldDB" id="A0A0C3KA96"/>
<reference evidence="7" key="2">
    <citation type="submission" date="2015-01" db="EMBL/GenBank/DDBJ databases">
        <title>Evolutionary Origins and Diversification of the Mycorrhizal Mutualists.</title>
        <authorList>
            <consortium name="DOE Joint Genome Institute"/>
            <consortium name="Mycorrhizal Genomics Consortium"/>
            <person name="Kohler A."/>
            <person name="Kuo A."/>
            <person name="Nagy L.G."/>
            <person name="Floudas D."/>
            <person name="Copeland A."/>
            <person name="Barry K.W."/>
            <person name="Cichocki N."/>
            <person name="Veneault-Fourrey C."/>
            <person name="LaButti K."/>
            <person name="Lindquist E.A."/>
            <person name="Lipzen A."/>
            <person name="Lundell T."/>
            <person name="Morin E."/>
            <person name="Murat C."/>
            <person name="Riley R."/>
            <person name="Ohm R."/>
            <person name="Sun H."/>
            <person name="Tunlid A."/>
            <person name="Henrissat B."/>
            <person name="Grigoriev I.V."/>
            <person name="Hibbett D.S."/>
            <person name="Martin F."/>
        </authorList>
    </citation>
    <scope>NUCLEOTIDE SEQUENCE [LARGE SCALE GENOMIC DNA]</scope>
    <source>
        <strain evidence="7">Marx 270</strain>
    </source>
</reference>
<evidence type="ECO:0000256" key="1">
    <source>
        <dbReference type="ARBA" id="ARBA00022679"/>
    </source>
</evidence>
<proteinExistence type="predicted"/>
<dbReference type="SMART" id="SM00220">
    <property type="entry name" value="S_TKc"/>
    <property type="match status" value="1"/>
</dbReference>
<dbReference type="SUPFAM" id="SSF56112">
    <property type="entry name" value="Protein kinase-like (PK-like)"/>
    <property type="match status" value="1"/>
</dbReference>
<dbReference type="InterPro" id="IPR051681">
    <property type="entry name" value="Ser/Thr_Kinases-Pseudokinases"/>
</dbReference>
<dbReference type="PANTHER" id="PTHR44329:SF288">
    <property type="entry name" value="MITOGEN-ACTIVATED PROTEIN KINASE KINASE KINASE 20"/>
    <property type="match status" value="1"/>
</dbReference>
<dbReference type="HOGENOM" id="CLU_000288_7_18_1"/>
<gene>
    <name evidence="6" type="ORF">M404DRAFT_24304</name>
</gene>
<dbReference type="STRING" id="870435.A0A0C3KA96"/>
<evidence type="ECO:0000256" key="2">
    <source>
        <dbReference type="ARBA" id="ARBA00022741"/>
    </source>
</evidence>
<organism evidence="6 7">
    <name type="scientific">Pisolithus tinctorius Marx 270</name>
    <dbReference type="NCBI Taxonomy" id="870435"/>
    <lineage>
        <taxon>Eukaryota</taxon>
        <taxon>Fungi</taxon>
        <taxon>Dikarya</taxon>
        <taxon>Basidiomycota</taxon>
        <taxon>Agaricomycotina</taxon>
        <taxon>Agaricomycetes</taxon>
        <taxon>Agaricomycetidae</taxon>
        <taxon>Boletales</taxon>
        <taxon>Sclerodermatineae</taxon>
        <taxon>Pisolithaceae</taxon>
        <taxon>Pisolithus</taxon>
    </lineage>
</organism>
<sequence length="296" mass="33651">MNNPQETLKQFAGHVSRYTINLNERVSKEENCTILRGGNAIVYSGILRPGGTRVAIKAARGGLPGEERVIKQVFKEVHLWSKLRHENIIPVLGITTEIDLTVSIVSPWMEKGNAHIYVKNKAINPCPLMIDIARGLQYLHTRREGPVFHGDLKGPNVLISDRGRALLADFGFSYLANSTFNMTVSGKVGFSIYWTAPEILLDEVEISAEADVWSFGMTLLELFTREVPFHQYTRNAIMHKMYRMETPDRPSDEQTCSRLTDQWWDICRQCWNVEPSSRPTISNVLQIIASIQWHVL</sequence>
<keyword evidence="3" id="KW-0418">Kinase</keyword>
<evidence type="ECO:0000256" key="4">
    <source>
        <dbReference type="ARBA" id="ARBA00022840"/>
    </source>
</evidence>
<dbReference type="PANTHER" id="PTHR44329">
    <property type="entry name" value="SERINE/THREONINE-PROTEIN KINASE TNNI3K-RELATED"/>
    <property type="match status" value="1"/>
</dbReference>
<dbReference type="GO" id="GO:0004674">
    <property type="term" value="F:protein serine/threonine kinase activity"/>
    <property type="evidence" value="ECO:0007669"/>
    <property type="project" value="TreeGrafter"/>
</dbReference>
<accession>A0A0C3KA96</accession>
<dbReference type="Proteomes" id="UP000054217">
    <property type="component" value="Unassembled WGS sequence"/>
</dbReference>
<dbReference type="InterPro" id="IPR000719">
    <property type="entry name" value="Prot_kinase_dom"/>
</dbReference>
<dbReference type="InterPro" id="IPR011009">
    <property type="entry name" value="Kinase-like_dom_sf"/>
</dbReference>
<keyword evidence="4" id="KW-0067">ATP-binding</keyword>
<evidence type="ECO:0000313" key="7">
    <source>
        <dbReference type="Proteomes" id="UP000054217"/>
    </source>
</evidence>
<reference evidence="6 7" key="1">
    <citation type="submission" date="2014-04" db="EMBL/GenBank/DDBJ databases">
        <authorList>
            <consortium name="DOE Joint Genome Institute"/>
            <person name="Kuo A."/>
            <person name="Kohler A."/>
            <person name="Costa M.D."/>
            <person name="Nagy L.G."/>
            <person name="Floudas D."/>
            <person name="Copeland A."/>
            <person name="Barry K.W."/>
            <person name="Cichocki N."/>
            <person name="Veneault-Fourrey C."/>
            <person name="LaButti K."/>
            <person name="Lindquist E.A."/>
            <person name="Lipzen A."/>
            <person name="Lundell T."/>
            <person name="Morin E."/>
            <person name="Murat C."/>
            <person name="Sun H."/>
            <person name="Tunlid A."/>
            <person name="Henrissat B."/>
            <person name="Grigoriev I.V."/>
            <person name="Hibbett D.S."/>
            <person name="Martin F."/>
            <person name="Nordberg H.P."/>
            <person name="Cantor M.N."/>
            <person name="Hua S.X."/>
        </authorList>
    </citation>
    <scope>NUCLEOTIDE SEQUENCE [LARGE SCALE GENOMIC DNA]</scope>
    <source>
        <strain evidence="6 7">Marx 270</strain>
    </source>
</reference>
<evidence type="ECO:0000313" key="6">
    <source>
        <dbReference type="EMBL" id="KIO06552.1"/>
    </source>
</evidence>